<dbReference type="Proteomes" id="UP000078237">
    <property type="component" value="Unassembled WGS sequence"/>
</dbReference>
<gene>
    <name evidence="2" type="ORF">MMYC01_200430</name>
</gene>
<organism evidence="2 3">
    <name type="scientific">Madurella mycetomatis</name>
    <dbReference type="NCBI Taxonomy" id="100816"/>
    <lineage>
        <taxon>Eukaryota</taxon>
        <taxon>Fungi</taxon>
        <taxon>Dikarya</taxon>
        <taxon>Ascomycota</taxon>
        <taxon>Pezizomycotina</taxon>
        <taxon>Sordariomycetes</taxon>
        <taxon>Sordariomycetidae</taxon>
        <taxon>Sordariales</taxon>
        <taxon>Sordariales incertae sedis</taxon>
        <taxon>Madurella</taxon>
    </lineage>
</organism>
<evidence type="ECO:0000313" key="2">
    <source>
        <dbReference type="EMBL" id="KXX82961.1"/>
    </source>
</evidence>
<keyword evidence="3" id="KW-1185">Reference proteome</keyword>
<protein>
    <submittedName>
        <fullName evidence="2">Uncharacterized protein</fullName>
    </submittedName>
</protein>
<dbReference type="PANTHER" id="PTHR35585">
    <property type="entry name" value="HHE DOMAIN PROTEIN (AFU_ORTHOLOGUE AFUA_4G00730)"/>
    <property type="match status" value="1"/>
</dbReference>
<feature type="region of interest" description="Disordered" evidence="1">
    <location>
        <begin position="68"/>
        <end position="139"/>
    </location>
</feature>
<accession>A0A175WHK9</accession>
<dbReference type="AlphaFoldDB" id="A0A175WHK9"/>
<dbReference type="VEuPathDB" id="FungiDB:MMYC01_200430"/>
<dbReference type="PANTHER" id="PTHR35585:SF1">
    <property type="entry name" value="HHE DOMAIN PROTEIN (AFU_ORTHOLOGUE AFUA_4G00730)"/>
    <property type="match status" value="1"/>
</dbReference>
<dbReference type="EMBL" id="LCTW02000005">
    <property type="protein sequence ID" value="KXX82961.1"/>
    <property type="molecule type" value="Genomic_DNA"/>
</dbReference>
<feature type="region of interest" description="Disordered" evidence="1">
    <location>
        <begin position="1"/>
        <end position="35"/>
    </location>
</feature>
<evidence type="ECO:0000256" key="1">
    <source>
        <dbReference type="SAM" id="MobiDB-lite"/>
    </source>
</evidence>
<proteinExistence type="predicted"/>
<dbReference type="STRING" id="100816.A0A175WHK9"/>
<name>A0A175WHK9_9PEZI</name>
<comment type="caution">
    <text evidence="2">The sequence shown here is derived from an EMBL/GenBank/DDBJ whole genome shotgun (WGS) entry which is preliminary data.</text>
</comment>
<sequence length="139" mass="15742">MESVGHQMAETDRKDHHQRAPKGVPKYEGQRPNYFPKTTELRFKLEGHIKDEEGCDLPALEKLSPEASKSMAKSFARTKRFAPPRSHPSMGEHPPFETIINGPADRPDRLPHRFVMRFPEKPPQADIDQPAGPASTLHD</sequence>
<reference evidence="2 3" key="1">
    <citation type="journal article" date="2016" name="Genome Announc.">
        <title>Genome Sequence of Madurella mycetomatis mm55, Isolated from a Human Mycetoma Case in Sudan.</title>
        <authorList>
            <person name="Smit S."/>
            <person name="Derks M.F."/>
            <person name="Bervoets S."/>
            <person name="Fahal A."/>
            <person name="van Leeuwen W."/>
            <person name="van Belkum A."/>
            <person name="van de Sande W.W."/>
        </authorList>
    </citation>
    <scope>NUCLEOTIDE SEQUENCE [LARGE SCALE GENOMIC DNA]</scope>
    <source>
        <strain evidence="3">mm55</strain>
    </source>
</reference>
<dbReference type="OrthoDB" id="9983919at2759"/>
<evidence type="ECO:0000313" key="3">
    <source>
        <dbReference type="Proteomes" id="UP000078237"/>
    </source>
</evidence>